<dbReference type="Pfam" id="PF10502">
    <property type="entry name" value="Peptidase_S26"/>
    <property type="match status" value="1"/>
</dbReference>
<comment type="similarity">
    <text evidence="3 7">Belongs to the peptidase S26 family.</text>
</comment>
<gene>
    <name evidence="9" type="ORF">SAMN00017477_1201</name>
</gene>
<dbReference type="CDD" id="cd06530">
    <property type="entry name" value="S26_SPase_I"/>
    <property type="match status" value="1"/>
</dbReference>
<evidence type="ECO:0000256" key="4">
    <source>
        <dbReference type="ARBA" id="ARBA00013208"/>
    </source>
</evidence>
<dbReference type="InterPro" id="IPR000223">
    <property type="entry name" value="Pept_S26A_signal_pept_1"/>
</dbReference>
<dbReference type="SUPFAM" id="SSF51306">
    <property type="entry name" value="LexA/Signal peptidase"/>
    <property type="match status" value="1"/>
</dbReference>
<feature type="domain" description="Peptidase S26" evidence="8">
    <location>
        <begin position="10"/>
        <end position="154"/>
    </location>
</feature>
<dbReference type="AlphaFoldDB" id="A0A1W1V3H4"/>
<dbReference type="RefSeq" id="WP_084230771.1">
    <property type="nucleotide sequence ID" value="NZ_FWWR01000009.1"/>
</dbReference>
<dbReference type="GO" id="GO:0004252">
    <property type="term" value="F:serine-type endopeptidase activity"/>
    <property type="evidence" value="ECO:0007669"/>
    <property type="project" value="InterPro"/>
</dbReference>
<organism evidence="9 10">
    <name type="scientific">Peptoniphilus asaccharolyticus DSM 20463</name>
    <dbReference type="NCBI Taxonomy" id="573058"/>
    <lineage>
        <taxon>Bacteria</taxon>
        <taxon>Bacillati</taxon>
        <taxon>Bacillota</taxon>
        <taxon>Tissierellia</taxon>
        <taxon>Tissierellales</taxon>
        <taxon>Peptoniphilaceae</taxon>
        <taxon>Peptoniphilus</taxon>
    </lineage>
</organism>
<evidence type="ECO:0000313" key="9">
    <source>
        <dbReference type="EMBL" id="SMB87604.1"/>
    </source>
</evidence>
<keyword evidence="7" id="KW-0472">Membrane</keyword>
<protein>
    <recommendedName>
        <fullName evidence="4 7">Signal peptidase I</fullName>
        <ecNumber evidence="4 7">3.4.21.89</ecNumber>
    </recommendedName>
</protein>
<evidence type="ECO:0000313" key="10">
    <source>
        <dbReference type="Proteomes" id="UP000192368"/>
    </source>
</evidence>
<comment type="catalytic activity">
    <reaction evidence="1 7">
        <text>Cleavage of hydrophobic, N-terminal signal or leader sequences from secreted and periplasmic proteins.</text>
        <dbReference type="EC" id="3.4.21.89"/>
    </reaction>
</comment>
<dbReference type="InterPro" id="IPR019758">
    <property type="entry name" value="Pept_S26A_signal_pept_1_CS"/>
</dbReference>
<evidence type="ECO:0000256" key="6">
    <source>
        <dbReference type="PIRSR" id="PIRSR600223-1"/>
    </source>
</evidence>
<dbReference type="GO" id="GO:0009003">
    <property type="term" value="F:signal peptidase activity"/>
    <property type="evidence" value="ECO:0007669"/>
    <property type="project" value="UniProtKB-EC"/>
</dbReference>
<dbReference type="PROSITE" id="PS00760">
    <property type="entry name" value="SPASE_I_2"/>
    <property type="match status" value="1"/>
</dbReference>
<keyword evidence="7" id="KW-0645">Protease</keyword>
<keyword evidence="10" id="KW-1185">Reference proteome</keyword>
<dbReference type="OrthoDB" id="9802919at2"/>
<keyword evidence="7" id="KW-0812">Transmembrane</keyword>
<dbReference type="PANTHER" id="PTHR43390">
    <property type="entry name" value="SIGNAL PEPTIDASE I"/>
    <property type="match status" value="1"/>
</dbReference>
<evidence type="ECO:0000256" key="2">
    <source>
        <dbReference type="ARBA" id="ARBA00004401"/>
    </source>
</evidence>
<evidence type="ECO:0000256" key="3">
    <source>
        <dbReference type="ARBA" id="ARBA00009370"/>
    </source>
</evidence>
<reference evidence="10" key="1">
    <citation type="submission" date="2017-04" db="EMBL/GenBank/DDBJ databases">
        <authorList>
            <person name="Varghese N."/>
            <person name="Submissions S."/>
        </authorList>
    </citation>
    <scope>NUCLEOTIDE SEQUENCE [LARGE SCALE GENOMIC DNA]</scope>
    <source>
        <strain evidence="10">DSM 20463</strain>
    </source>
</reference>
<keyword evidence="7" id="KW-1133">Transmembrane helix</keyword>
<dbReference type="Gene3D" id="2.10.109.10">
    <property type="entry name" value="Umud Fragment, subunit A"/>
    <property type="match status" value="1"/>
</dbReference>
<proteinExistence type="inferred from homology"/>
<dbReference type="InterPro" id="IPR019533">
    <property type="entry name" value="Peptidase_S26"/>
</dbReference>
<dbReference type="EC" id="3.4.21.89" evidence="4 7"/>
<comment type="subcellular location">
    <subcellularLocation>
        <location evidence="2">Cell membrane</location>
        <topology evidence="2">Single-pass type II membrane protein</topology>
    </subcellularLocation>
    <subcellularLocation>
        <location evidence="7">Membrane</location>
        <topology evidence="7">Single-pass type II membrane protein</topology>
    </subcellularLocation>
</comment>
<dbReference type="EMBL" id="FWWR01000009">
    <property type="protein sequence ID" value="SMB87604.1"/>
    <property type="molecule type" value="Genomic_DNA"/>
</dbReference>
<dbReference type="GO" id="GO:0005886">
    <property type="term" value="C:plasma membrane"/>
    <property type="evidence" value="ECO:0007669"/>
    <property type="project" value="UniProtKB-SubCell"/>
</dbReference>
<evidence type="ECO:0000259" key="8">
    <source>
        <dbReference type="Pfam" id="PF10502"/>
    </source>
</evidence>
<feature type="active site" evidence="6">
    <location>
        <position position="36"/>
    </location>
</feature>
<keyword evidence="5 7" id="KW-0378">Hydrolase</keyword>
<dbReference type="GO" id="GO:0006465">
    <property type="term" value="P:signal peptide processing"/>
    <property type="evidence" value="ECO:0007669"/>
    <property type="project" value="InterPro"/>
</dbReference>
<dbReference type="STRING" id="573058.SAMN00017477_1201"/>
<feature type="active site" evidence="6">
    <location>
        <position position="76"/>
    </location>
</feature>
<sequence>MFTNFSSDYKAYLVAFILALLIRKFIFHISFVSGKSMEDTLHHRNILFCTIFDKTKLKHSDIIVLRPPEEDRLYVKRVIGLPGDRIEIDYDNIFLNEKILEEPYIKEKPIYYKNSIHLENEYFVLGDNRNNSCDSRHFGAITQKDIVAKVRFKIF</sequence>
<dbReference type="PANTHER" id="PTHR43390:SF1">
    <property type="entry name" value="CHLOROPLAST PROCESSING PEPTIDASE"/>
    <property type="match status" value="1"/>
</dbReference>
<dbReference type="Proteomes" id="UP000192368">
    <property type="component" value="Unassembled WGS sequence"/>
</dbReference>
<evidence type="ECO:0000256" key="7">
    <source>
        <dbReference type="RuleBase" id="RU362042"/>
    </source>
</evidence>
<feature type="transmembrane region" description="Helical" evidence="7">
    <location>
        <begin position="12"/>
        <end position="34"/>
    </location>
</feature>
<evidence type="ECO:0000256" key="5">
    <source>
        <dbReference type="ARBA" id="ARBA00022801"/>
    </source>
</evidence>
<accession>A0A1W1V3H4</accession>
<dbReference type="InterPro" id="IPR036286">
    <property type="entry name" value="LexA/Signal_pep-like_sf"/>
</dbReference>
<evidence type="ECO:0000256" key="1">
    <source>
        <dbReference type="ARBA" id="ARBA00000677"/>
    </source>
</evidence>
<dbReference type="PROSITE" id="PS00761">
    <property type="entry name" value="SPASE_I_3"/>
    <property type="match status" value="1"/>
</dbReference>
<dbReference type="InterPro" id="IPR019757">
    <property type="entry name" value="Pept_S26A_signal_pept_1_Lys-AS"/>
</dbReference>
<dbReference type="NCBIfam" id="TIGR02227">
    <property type="entry name" value="sigpep_I_bact"/>
    <property type="match status" value="1"/>
</dbReference>
<name>A0A1W1V3H4_PEPAS</name>
<dbReference type="PRINTS" id="PR00727">
    <property type="entry name" value="LEADERPTASE"/>
</dbReference>